<proteinExistence type="predicted"/>
<dbReference type="InterPro" id="IPR001024">
    <property type="entry name" value="PLAT/LH2_dom"/>
</dbReference>
<dbReference type="GO" id="GO:0016020">
    <property type="term" value="C:membrane"/>
    <property type="evidence" value="ECO:0007669"/>
    <property type="project" value="TreeGrafter"/>
</dbReference>
<keyword evidence="3" id="KW-1185">Reference proteome</keyword>
<evidence type="ECO:0000313" key="4">
    <source>
        <dbReference type="WBParaSite" id="PDA_v2.g18777.t1"/>
    </source>
</evidence>
<reference evidence="4" key="1">
    <citation type="submission" date="2022-11" db="UniProtKB">
        <authorList>
            <consortium name="WormBaseParasite"/>
        </authorList>
    </citation>
    <scope>IDENTIFICATION</scope>
</reference>
<accession>A0A914PK54</accession>
<dbReference type="InterPro" id="IPR051223">
    <property type="entry name" value="Polycystin"/>
</dbReference>
<dbReference type="PANTHER" id="PTHR10877:SF194">
    <property type="entry name" value="LOCATION OF VULVA DEFECTIVE 1"/>
    <property type="match status" value="1"/>
</dbReference>
<dbReference type="SUPFAM" id="SSF49723">
    <property type="entry name" value="Lipase/lipooxygenase domain (PLAT/LH2 domain)"/>
    <property type="match status" value="1"/>
</dbReference>
<comment type="caution">
    <text evidence="1">Lacks conserved residue(s) required for the propagation of feature annotation.</text>
</comment>
<evidence type="ECO:0000313" key="3">
    <source>
        <dbReference type="Proteomes" id="UP000887578"/>
    </source>
</evidence>
<dbReference type="Proteomes" id="UP000887578">
    <property type="component" value="Unplaced"/>
</dbReference>
<sequence length="381" mass="44421">MSLEEDSTSLATSGYINATLKTIDGKIIPIEKTKSPIIITGNNKIQHNAPIKIDSKRYRKFEVFDIQTFVIEQSNETLELEIKMIGNYSANISDIIFYMNYQTPPGPLPFENELNFTLNPNGTKNLFFDQLSMQNKTGRYYIALGYQNMSENNYEKVSYDDETYYTRKFPFIYSIKVKKIDDENLIKFYTHKMSVFSVESLSPKITENDAYQPTAVTIIKNKKLSGIAESVEKKYISEFRDTDGYILNNSDNLSNYYYQYIIAVQTSHKFFASTKNNVFISLFGTESETLARKLHGRMSMSPFPYKSFEFGIFERFLVCTDRPLGDIHFIKIWTDISGDDKIQSWHCEQIEIKDMQTNKHYLFEVKKWFHTPVMTLSLKQK</sequence>
<dbReference type="Gene3D" id="2.60.60.20">
    <property type="entry name" value="PLAT/LH2 domain"/>
    <property type="match status" value="1"/>
</dbReference>
<dbReference type="WBParaSite" id="PDA_v2.g18777.t1">
    <property type="protein sequence ID" value="PDA_v2.g18777.t1"/>
    <property type="gene ID" value="PDA_v2.g18777"/>
</dbReference>
<dbReference type="PROSITE" id="PS50095">
    <property type="entry name" value="PLAT"/>
    <property type="match status" value="1"/>
</dbReference>
<feature type="domain" description="PLAT" evidence="2">
    <location>
        <begin position="258"/>
        <end position="381"/>
    </location>
</feature>
<evidence type="ECO:0000259" key="2">
    <source>
        <dbReference type="PROSITE" id="PS50095"/>
    </source>
</evidence>
<dbReference type="GO" id="GO:0050982">
    <property type="term" value="P:detection of mechanical stimulus"/>
    <property type="evidence" value="ECO:0007669"/>
    <property type="project" value="TreeGrafter"/>
</dbReference>
<organism evidence="3 4">
    <name type="scientific">Panagrolaimus davidi</name>
    <dbReference type="NCBI Taxonomy" id="227884"/>
    <lineage>
        <taxon>Eukaryota</taxon>
        <taxon>Metazoa</taxon>
        <taxon>Ecdysozoa</taxon>
        <taxon>Nematoda</taxon>
        <taxon>Chromadorea</taxon>
        <taxon>Rhabditida</taxon>
        <taxon>Tylenchina</taxon>
        <taxon>Panagrolaimomorpha</taxon>
        <taxon>Panagrolaimoidea</taxon>
        <taxon>Panagrolaimidae</taxon>
        <taxon>Panagrolaimus</taxon>
    </lineage>
</organism>
<name>A0A914PK54_9BILA</name>
<dbReference type="GO" id="GO:0005262">
    <property type="term" value="F:calcium channel activity"/>
    <property type="evidence" value="ECO:0007669"/>
    <property type="project" value="TreeGrafter"/>
</dbReference>
<evidence type="ECO:0000256" key="1">
    <source>
        <dbReference type="PROSITE-ProRule" id="PRU00152"/>
    </source>
</evidence>
<dbReference type="AlphaFoldDB" id="A0A914PK54"/>
<dbReference type="Pfam" id="PF01477">
    <property type="entry name" value="PLAT"/>
    <property type="match status" value="1"/>
</dbReference>
<dbReference type="PANTHER" id="PTHR10877">
    <property type="entry name" value="POLYCYSTIN FAMILY MEMBER"/>
    <property type="match status" value="1"/>
</dbReference>
<dbReference type="InterPro" id="IPR036392">
    <property type="entry name" value="PLAT/LH2_dom_sf"/>
</dbReference>
<protein>
    <submittedName>
        <fullName evidence="4">PLAT domain-containing protein</fullName>
    </submittedName>
</protein>